<accession>A0A8I0N326</accession>
<evidence type="ECO:0000313" key="2">
    <source>
        <dbReference type="EMBL" id="MBE0560598.1"/>
    </source>
</evidence>
<dbReference type="Proteomes" id="UP000642265">
    <property type="component" value="Unassembled WGS sequence"/>
</dbReference>
<comment type="caution">
    <text evidence="2">The sequence shown here is derived from an EMBL/GenBank/DDBJ whole genome shotgun (WGS) entry which is preliminary data.</text>
</comment>
<protein>
    <submittedName>
        <fullName evidence="2">Uncharacterized protein</fullName>
    </submittedName>
</protein>
<evidence type="ECO:0000313" key="3">
    <source>
        <dbReference type="Proteomes" id="UP000642265"/>
    </source>
</evidence>
<name>A0A8I0N326_BRUAN</name>
<reference evidence="2" key="2">
    <citation type="submission" date="2020-10" db="EMBL/GenBank/DDBJ databases">
        <title>Enrichment of novel Verrucomicrobia, Bacteroidetes and Krumholzibacteria in an oxygen-limited, methane- and iron-fed bioreactor inoculated with Bothnian Sea sediments.</title>
        <authorList>
            <person name="Martins P.D."/>
            <person name="de Jong A."/>
            <person name="Lenstra W.K."/>
            <person name="van Helmond N.A.G.M."/>
            <person name="Slomp C.P."/>
            <person name="Jetten M.S.M."/>
            <person name="Welte C.U."/>
            <person name="Rasigraf O."/>
        </authorList>
    </citation>
    <scope>NUCLEOTIDE SEQUENCE</scope>
    <source>
        <strain evidence="2">MAG47</strain>
    </source>
</reference>
<organism evidence="2 3">
    <name type="scientific">Brucella anthropi</name>
    <name type="common">Ochrobactrum anthropi</name>
    <dbReference type="NCBI Taxonomy" id="529"/>
    <lineage>
        <taxon>Bacteria</taxon>
        <taxon>Pseudomonadati</taxon>
        <taxon>Pseudomonadota</taxon>
        <taxon>Alphaproteobacteria</taxon>
        <taxon>Hyphomicrobiales</taxon>
        <taxon>Brucellaceae</taxon>
        <taxon>Brucella/Ochrobactrum group</taxon>
        <taxon>Brucella</taxon>
    </lineage>
</organism>
<feature type="region of interest" description="Disordered" evidence="1">
    <location>
        <begin position="107"/>
        <end position="135"/>
    </location>
</feature>
<dbReference type="AlphaFoldDB" id="A0A8I0N326"/>
<dbReference type="EMBL" id="JACZKO010000024">
    <property type="protein sequence ID" value="MBE0560598.1"/>
    <property type="molecule type" value="Genomic_DNA"/>
</dbReference>
<sequence>MAIILDGSTSGTASGDFAREIARRMVYWFVAGAETVTADALIAQLRMTHAALAMDFRTASASYVLMHVEGMRQALVLHAGDCLVGRREEDGWLADAAAYRHRIAGRIRGRPPSVRHSPARQTPGPPSGRSSGFPL</sequence>
<proteinExistence type="predicted"/>
<gene>
    <name evidence="2" type="ORF">IH622_07220</name>
</gene>
<reference evidence="2" key="1">
    <citation type="submission" date="2020-09" db="EMBL/GenBank/DDBJ databases">
        <authorList>
            <person name="Dalcin Martins P."/>
        </authorList>
    </citation>
    <scope>NUCLEOTIDE SEQUENCE</scope>
    <source>
        <strain evidence="2">MAG47</strain>
    </source>
</reference>
<evidence type="ECO:0000256" key="1">
    <source>
        <dbReference type="SAM" id="MobiDB-lite"/>
    </source>
</evidence>